<evidence type="ECO:0000256" key="1">
    <source>
        <dbReference type="ARBA" id="ARBA00005857"/>
    </source>
</evidence>
<dbReference type="InterPro" id="IPR011990">
    <property type="entry name" value="TPR-like_helical_dom_sf"/>
</dbReference>
<reference evidence="5" key="1">
    <citation type="submission" date="2022-05" db="EMBL/GenBank/DDBJ databases">
        <title>Schlegelella sp. nov., isolated from mangrove soil.</title>
        <authorList>
            <person name="Liu Y."/>
            <person name="Ge X."/>
            <person name="Liu W."/>
        </authorList>
    </citation>
    <scope>NUCLEOTIDE SEQUENCE</scope>
    <source>
        <strain evidence="5">S2-27</strain>
    </source>
</reference>
<keyword evidence="4" id="KW-0802">TPR repeat</keyword>
<dbReference type="PANTHER" id="PTHR16263:SF4">
    <property type="entry name" value="TETRATRICOPEPTIDE REPEAT PROTEIN 38"/>
    <property type="match status" value="1"/>
</dbReference>
<dbReference type="Proteomes" id="UP001165541">
    <property type="component" value="Unassembled WGS sequence"/>
</dbReference>
<keyword evidence="3" id="KW-0677">Repeat</keyword>
<evidence type="ECO:0000313" key="6">
    <source>
        <dbReference type="Proteomes" id="UP001165541"/>
    </source>
</evidence>
<evidence type="ECO:0000256" key="2">
    <source>
        <dbReference type="ARBA" id="ARBA00019992"/>
    </source>
</evidence>
<keyword evidence="6" id="KW-1185">Reference proteome</keyword>
<comment type="caution">
    <text evidence="5">The sequence shown here is derived from an EMBL/GenBank/DDBJ whole genome shotgun (WGS) entry which is preliminary data.</text>
</comment>
<dbReference type="RefSeq" id="WP_251777823.1">
    <property type="nucleotide sequence ID" value="NZ_JAMKFE010000004.1"/>
</dbReference>
<sequence>MKDTTGYELSGCNAMALDLIERGLHEFRCYSHDPVATADAALAAAPELVMGHVLRGWLHLLGTEPAGLPVAREALAAARTLPHNDREARHLHAIEQLCDGRWRAAGRMLEDLSTEYPLDALALQAGQQIDFFTGDSRMLRDRIARVYPAWSRQVPGWHAVLGMYAFGLEETGDYLRAERYGREAVELEPADGWAQHAVAHVMEMQGRRDEGVRWMRGNPGWQRDSFLAVHNWWHLALYHLELGDHATVLELFDGPIDGHRPTLLMELIDGSALLWRLQLRGVDVGARWQSLAERWAPAAEAGNYAFNGLHAAMAFAAAGRDDLLRSVLEAQAAAALRDDDNAAFTREAGAPATQAVVAFVDGRYAQAVDLLRSIRSQAHRFGGSHAQRDLLDQTLVAAAHKAGQTALARALLTERSLLAEQRRPAH</sequence>
<gene>
    <name evidence="5" type="ORF">M8A51_08765</name>
</gene>
<dbReference type="Gene3D" id="1.25.40.10">
    <property type="entry name" value="Tetratricopeptide repeat domain"/>
    <property type="match status" value="1"/>
</dbReference>
<proteinExistence type="inferred from homology"/>
<comment type="similarity">
    <text evidence="1">Belongs to the TTC38 family.</text>
</comment>
<protein>
    <recommendedName>
        <fullName evidence="2">Tetratricopeptide repeat protein 38</fullName>
    </recommendedName>
</protein>
<evidence type="ECO:0000256" key="3">
    <source>
        <dbReference type="ARBA" id="ARBA00022737"/>
    </source>
</evidence>
<dbReference type="EMBL" id="JAMKFE010000004">
    <property type="protein sequence ID" value="MCM5679623.1"/>
    <property type="molecule type" value="Genomic_DNA"/>
</dbReference>
<organism evidence="5 6">
    <name type="scientific">Caldimonas mangrovi</name>
    <dbReference type="NCBI Taxonomy" id="2944811"/>
    <lineage>
        <taxon>Bacteria</taxon>
        <taxon>Pseudomonadati</taxon>
        <taxon>Pseudomonadota</taxon>
        <taxon>Betaproteobacteria</taxon>
        <taxon>Burkholderiales</taxon>
        <taxon>Sphaerotilaceae</taxon>
        <taxon>Caldimonas</taxon>
    </lineage>
</organism>
<dbReference type="InterPro" id="IPR033891">
    <property type="entry name" value="TTC38"/>
</dbReference>
<accession>A0ABT0YP15</accession>
<evidence type="ECO:0000256" key="4">
    <source>
        <dbReference type="ARBA" id="ARBA00022803"/>
    </source>
</evidence>
<evidence type="ECO:0000313" key="5">
    <source>
        <dbReference type="EMBL" id="MCM5679623.1"/>
    </source>
</evidence>
<dbReference type="PANTHER" id="PTHR16263">
    <property type="entry name" value="TETRATRICOPEPTIDE REPEAT PROTEIN 38"/>
    <property type="match status" value="1"/>
</dbReference>
<dbReference type="SUPFAM" id="SSF48452">
    <property type="entry name" value="TPR-like"/>
    <property type="match status" value="1"/>
</dbReference>
<name>A0ABT0YP15_9BURK</name>
<dbReference type="CDD" id="cd05804">
    <property type="entry name" value="StaR_like"/>
    <property type="match status" value="1"/>
</dbReference>